<organism evidence="1 2">
    <name type="scientific">Actinoplanes cyaneus</name>
    <dbReference type="NCBI Taxonomy" id="52696"/>
    <lineage>
        <taxon>Bacteria</taxon>
        <taxon>Bacillati</taxon>
        <taxon>Actinomycetota</taxon>
        <taxon>Actinomycetes</taxon>
        <taxon>Micromonosporales</taxon>
        <taxon>Micromonosporaceae</taxon>
        <taxon>Actinoplanes</taxon>
    </lineage>
</organism>
<dbReference type="RefSeq" id="WP_203755400.1">
    <property type="nucleotide sequence ID" value="NZ_BAAAUC010000080.1"/>
</dbReference>
<dbReference type="EMBL" id="BOMH01000088">
    <property type="protein sequence ID" value="GID70922.1"/>
    <property type="molecule type" value="Genomic_DNA"/>
</dbReference>
<proteinExistence type="predicted"/>
<protein>
    <submittedName>
        <fullName evidence="1">Uncharacterized protein</fullName>
    </submittedName>
</protein>
<evidence type="ECO:0000313" key="2">
    <source>
        <dbReference type="Proteomes" id="UP000619479"/>
    </source>
</evidence>
<dbReference type="AlphaFoldDB" id="A0A919IUV8"/>
<comment type="caution">
    <text evidence="1">The sequence shown here is derived from an EMBL/GenBank/DDBJ whole genome shotgun (WGS) entry which is preliminary data.</text>
</comment>
<name>A0A919IUV8_9ACTN</name>
<evidence type="ECO:0000313" key="1">
    <source>
        <dbReference type="EMBL" id="GID70922.1"/>
    </source>
</evidence>
<reference evidence="1" key="1">
    <citation type="submission" date="2021-01" db="EMBL/GenBank/DDBJ databases">
        <title>Whole genome shotgun sequence of Actinoplanes cyaneus NBRC 14990.</title>
        <authorList>
            <person name="Komaki H."/>
            <person name="Tamura T."/>
        </authorList>
    </citation>
    <scope>NUCLEOTIDE SEQUENCE</scope>
    <source>
        <strain evidence="1">NBRC 14990</strain>
    </source>
</reference>
<keyword evidence="2" id="KW-1185">Reference proteome</keyword>
<dbReference type="Proteomes" id="UP000619479">
    <property type="component" value="Unassembled WGS sequence"/>
</dbReference>
<gene>
    <name evidence="1" type="ORF">Acy02nite_88030</name>
</gene>
<sequence length="86" mass="9433">MRAQTLDGTPSPDLKQREATHLRRAVREFAKNDLLVSVGNLPPLNVREFRTPDIPQPLADALELSLVTLLGLSLPASDQMSSPDTE</sequence>
<accession>A0A919IUV8</accession>